<feature type="domain" description="Fibronectin type-III" evidence="32">
    <location>
        <begin position="2004"/>
        <end position="2100"/>
    </location>
</feature>
<dbReference type="CDD" id="cd00063">
    <property type="entry name" value="FN3"/>
    <property type="match status" value="3"/>
</dbReference>
<evidence type="ECO:0000256" key="26">
    <source>
        <dbReference type="ARBA" id="ARBA00029896"/>
    </source>
</evidence>
<dbReference type="Gene3D" id="3.30.60.270">
    <property type="match status" value="1"/>
</dbReference>
<dbReference type="FunFam" id="4.10.400.10:FF:000045">
    <property type="entry name" value="Low-density lipoprotein receptor-related protein 2"/>
    <property type="match status" value="1"/>
</dbReference>
<evidence type="ECO:0000256" key="21">
    <source>
        <dbReference type="ARBA" id="ARBA00023136"/>
    </source>
</evidence>
<dbReference type="Pfam" id="PF15902">
    <property type="entry name" value="Sortilin-Vps10"/>
    <property type="match status" value="1"/>
</dbReference>
<feature type="transmembrane region" description="Helical" evidence="30">
    <location>
        <begin position="2110"/>
        <end position="2134"/>
    </location>
</feature>
<evidence type="ECO:0000313" key="34">
    <source>
        <dbReference type="Proteomes" id="UP001219518"/>
    </source>
</evidence>
<evidence type="ECO:0000256" key="14">
    <source>
        <dbReference type="ARBA" id="ARBA00022692"/>
    </source>
</evidence>
<dbReference type="InterPro" id="IPR036055">
    <property type="entry name" value="LDL_receptor-like_sf"/>
</dbReference>
<evidence type="ECO:0000256" key="17">
    <source>
        <dbReference type="ARBA" id="ARBA00022753"/>
    </source>
</evidence>
<dbReference type="GO" id="GO:0005789">
    <property type="term" value="C:endoplasmic reticulum membrane"/>
    <property type="evidence" value="ECO:0007669"/>
    <property type="project" value="UniProtKB-SubCell"/>
</dbReference>
<dbReference type="GO" id="GO:0055038">
    <property type="term" value="C:recycling endosome membrane"/>
    <property type="evidence" value="ECO:0007669"/>
    <property type="project" value="UniProtKB-SubCell"/>
</dbReference>
<dbReference type="Proteomes" id="UP001219518">
    <property type="component" value="Unassembled WGS sequence"/>
</dbReference>
<dbReference type="GO" id="GO:0006897">
    <property type="term" value="P:endocytosis"/>
    <property type="evidence" value="ECO:0007669"/>
    <property type="project" value="UniProtKB-KW"/>
</dbReference>
<keyword evidence="10" id="KW-0813">Transport</keyword>
<keyword evidence="11" id="KW-1003">Cell membrane</keyword>
<feature type="domain" description="Fibronectin type-III" evidence="32">
    <location>
        <begin position="1804"/>
        <end position="1906"/>
    </location>
</feature>
<dbReference type="InterPro" id="IPR003961">
    <property type="entry name" value="FN3_dom"/>
</dbReference>
<dbReference type="Gene3D" id="2.130.10.10">
    <property type="entry name" value="YVTN repeat-like/Quinoprotein amine dehydrogenase"/>
    <property type="match status" value="1"/>
</dbReference>
<feature type="disulfide bond" evidence="28">
    <location>
        <begin position="1126"/>
        <end position="1141"/>
    </location>
</feature>
<keyword evidence="16" id="KW-0677">Repeat</keyword>
<dbReference type="SMART" id="SM00192">
    <property type="entry name" value="LDLa"/>
    <property type="match status" value="9"/>
</dbReference>
<evidence type="ECO:0000256" key="27">
    <source>
        <dbReference type="ARBA" id="ARBA00032450"/>
    </source>
</evidence>
<gene>
    <name evidence="33" type="ORF">KUF71_003119</name>
</gene>
<dbReference type="SUPFAM" id="SSF110296">
    <property type="entry name" value="Oligoxyloglucan reducing end-specific cellobiohydrolase"/>
    <property type="match status" value="1"/>
</dbReference>
<feature type="disulfide bond" evidence="28">
    <location>
        <begin position="1473"/>
        <end position="1491"/>
    </location>
</feature>
<dbReference type="PROSITE" id="PS50068">
    <property type="entry name" value="LDLRA_2"/>
    <property type="match status" value="9"/>
</dbReference>
<dbReference type="SMART" id="SM00060">
    <property type="entry name" value="FN3"/>
    <property type="match status" value="5"/>
</dbReference>
<protein>
    <recommendedName>
        <fullName evidence="9">Sortilin-related receptor</fullName>
    </recommendedName>
    <alternativeName>
        <fullName evidence="26">Low-density lipoprotein receptor relative with 11 ligand-binding repeats</fullName>
    </alternativeName>
    <alternativeName>
        <fullName evidence="27">Sorting protein-related receptor containing LDLR class A repeats</fullName>
    </alternativeName>
</protein>
<evidence type="ECO:0000256" key="8">
    <source>
        <dbReference type="ARBA" id="ARBA00007041"/>
    </source>
</evidence>
<dbReference type="InterPro" id="IPR000033">
    <property type="entry name" value="LDLR_classB_rpt"/>
</dbReference>
<sequence length="2191" mass="245394">MFRALFLVVLLSAAWAERHGLPPTTISMYKDSPQERRSPVTIDSRQDDYLSSYESHQQQHFFAPRSKRDIRPENSTIATKISLLNDSHSLLMVHWAGEGSDVVLCLARDPIQRALVIPKPSALFISYDYGDTFVNKTELLKLNDGGYAIVEKFYNHHRFSSHVVLTDVTNKVIFRTKDSGQTMEQTKVDFHPSDVLYHDEDPATFLVYDKVDPLKKLWLTKDFGESWTLVQESVKSFYWTIGALTMNDESDDDSITDFDAKDSSSNNVPTLYVERQEPSGTSTVLASTNLFKSFVIIARDVKDFHVKGDFMFCTRELKLAERTDHELLVSFKRGPFVKAEFQTDQPTLKYHIADVSGEQAMVVVVHDPHLANLYVSVDVTRESVKFALSLENIFCYMPNVTWQGSWLVDVAEEPFATLTRVEGLRGIYIASVVTSKAKSTGHIGLDNLSTMITFDRGGEWKLLNPPQYDDEGNPIDCKLKDGCSLHLAQSFAHLHPQTRYVPILTSKSAPGIILATGMVGKSLKGHPGVFLSADAGVTWRQVLKDLYFFNFGDYGGVIVAVKYYKSQGETRQILYSTDEGQTFNAHNFSNSDLKMYGLMTEPGGNTTVFTMFGSAKSKHQWIIVKVDMKNSFKYNCTDDDYKFWSPGSGPLGIGSDGIRVPCLLGRTETYQRRLPHSNCYNSRNYVRRVKMEVCGCDAEDFDCDYGFKRDLDHSATRCVRDRNSSFAATPFAQPSTCKPGEFYNRTKGYKKVPGDVCVGGHEDRYLPDRIACRVNEENDFLLAAQRDRIIRIDLETNKLDPLPISNLKNVIAIDFDMRNNCVYWADIVTDTIGRQCMKSGVDLPEIIVSTNLKSVEGMAFDWVSNLLYFVDGARATIEAIRTDISHQGRMRRTILSSPNLKKPRGIALHPKAGYMFWSDWNPERPSVNRANMDGSGIKRLFEGTKVVWPNGVTIDYIAERLYWVDAREDYIASCNLDGNNVIKVISKDARVSHPFSVAVFKDNMYWDDWKQNAIFMADKDHGVAIQKITEPMTGLMEIKVYAHSLQQASNPCVNQSLCSHICVGMPNGHHTCLCPDDMKMNDQGVCMCPGDKIPYKNGTCPQVAHTCDPLFFACHNGLCVPGKWQCDGNDDCGDMSDESNCTQSVCGPKMFRCNDGKCIAPNWRCDMDKDCEDGSDEICNHGNCNSNQFKCGTGLCIDKKWVCDGENDCHDGSDEAACSHTPPTSCPTNEFKCANRSQCIPLTWRCDGEKDCLDASDEKDCQEHRKCAEWQFNCSSGKTPCIFKAWECDGTPDCDDGSDEVNCTISSLTTTTTPQPFTPPKDKVCSEWMILCKNNRCIPDWWKCDKVDDCGDNSDEIGCGYDDSDDEESITEEIPTNCAPNFFQCYSGDCIPDRYVCDGQEECSKGEDELNCDGKTDCHKRHMFTCRIDGSCVSFSQVCDGTPQCPDGSDESSCNPGKDVEPLPRCPYGFSPCLDGTCIPSAVFCDGTMNCMDGYDEHNCTKNGTRVYQVSQMGYDERLQDPHSLLLYWWISVPKDVQLEYMPSIAPVVPSGRQQLPVWKNHTRWISQPDFRFTNLTANTMYNMTVYVRINGTDKAFPPANYVQASTGEDTPSEPWRVKANAVNYNEVQLSWEPPIHPQGKIVGYRVYMTPPLPPLSTETKEPQASIIYQFEANTNYSFWVVARNNKAESNNSLVVKLDLSGIKALSVVENFKIASQSEDSVTLEWKASSASDGPIEYEILVQAPQAPQYYPAFQPYKTTNTSITIPNLSPGLPFLFKIRAWHKKFPGPLKTISTRMKGNPLPKVTGLVPPVLRDSQSSVELKWDPVKDSRSKNWKYGIYYGLTMSELLEKPRLTTEETKAVVKDLLTCENYLFAVGLVGPLGYGPINSMPNRPVLTLYYHRAPPRHLGVRSEKSPGSNETFMIVHWNASCPSSNATSTRYVVTITETSLNHTSAITTLPTNESYIEHPFKVHSGGHYNITVQTNAENAVVAGPISYDAPPIPSPHQLKVEPKENGSYILFWKDQPLESTVRPNSYQYEILVSEGNTLNESIAKRFLAPAPPFTLYDVSDGTIYSFAVRAVMGEYHSGFSEIRSIEVPLGSWAAAVRSGVLLWTVLPGLILVVGLVMALAFFMWRHRRLQHSFASFANSHYDTRSGAATFGGADGLGGDFIEEEDSPVIRGFSDDEPLVIA</sequence>
<feature type="disulfide bond" evidence="28">
    <location>
        <begin position="1378"/>
        <end position="1390"/>
    </location>
</feature>
<feature type="disulfide bond" evidence="28">
    <location>
        <begin position="1153"/>
        <end position="1171"/>
    </location>
</feature>
<evidence type="ECO:0000256" key="25">
    <source>
        <dbReference type="ARBA" id="ARBA00023329"/>
    </source>
</evidence>
<dbReference type="InterPro" id="IPR002172">
    <property type="entry name" value="LDrepeatLR_classA_rpt"/>
</dbReference>
<evidence type="ECO:0000256" key="22">
    <source>
        <dbReference type="ARBA" id="ARBA00023157"/>
    </source>
</evidence>
<reference evidence="33" key="2">
    <citation type="journal article" date="2023" name="BMC Genomics">
        <title>Pest status, molecular evolution, and epigenetic factors derived from the genome assembly of Frankliniella fusca, a thysanopteran phytovirus vector.</title>
        <authorList>
            <person name="Catto M.A."/>
            <person name="Labadie P.E."/>
            <person name="Jacobson A.L."/>
            <person name="Kennedy G.G."/>
            <person name="Srinivasan R."/>
            <person name="Hunt B.G."/>
        </authorList>
    </citation>
    <scope>NUCLEOTIDE SEQUENCE</scope>
    <source>
        <strain evidence="33">PL_HMW_Pooled</strain>
    </source>
</reference>
<dbReference type="InterPro" id="IPR013783">
    <property type="entry name" value="Ig-like_fold"/>
</dbReference>
<dbReference type="SMART" id="SM00602">
    <property type="entry name" value="VPS10"/>
    <property type="match status" value="1"/>
</dbReference>
<keyword evidence="19 30" id="KW-1133">Transmembrane helix</keyword>
<feature type="repeat" description="LDL-receptor class B" evidence="29">
    <location>
        <begin position="913"/>
        <end position="958"/>
    </location>
</feature>
<feature type="disulfide bond" evidence="28">
    <location>
        <begin position="1325"/>
        <end position="1337"/>
    </location>
</feature>
<keyword evidence="22 28" id="KW-1015">Disulfide bond</keyword>
<evidence type="ECO:0000256" key="18">
    <source>
        <dbReference type="ARBA" id="ARBA00022824"/>
    </source>
</evidence>
<keyword evidence="20" id="KW-0333">Golgi apparatus</keyword>
<dbReference type="InterPro" id="IPR023415">
    <property type="entry name" value="LDLR_class-A_CS"/>
</dbReference>
<evidence type="ECO:0000256" key="4">
    <source>
        <dbReference type="ARBA" id="ARBA00004251"/>
    </source>
</evidence>
<evidence type="ECO:0000256" key="7">
    <source>
        <dbReference type="ARBA" id="ARBA00004545"/>
    </source>
</evidence>
<dbReference type="SUPFAM" id="SSF49265">
    <property type="entry name" value="Fibronectin type III"/>
    <property type="match status" value="3"/>
</dbReference>
<dbReference type="GO" id="GO:0006892">
    <property type="term" value="P:post-Golgi vesicle-mediated transport"/>
    <property type="evidence" value="ECO:0007669"/>
    <property type="project" value="TreeGrafter"/>
</dbReference>
<dbReference type="InterPro" id="IPR036116">
    <property type="entry name" value="FN3_sf"/>
</dbReference>
<dbReference type="GO" id="GO:0005886">
    <property type="term" value="C:plasma membrane"/>
    <property type="evidence" value="ECO:0007669"/>
    <property type="project" value="UniProtKB-SubCell"/>
</dbReference>
<dbReference type="SUPFAM" id="SSF57424">
    <property type="entry name" value="LDL receptor-like module"/>
    <property type="match status" value="9"/>
</dbReference>
<feature type="disulfide bond" evidence="28">
    <location>
        <begin position="1203"/>
        <end position="1218"/>
    </location>
</feature>
<dbReference type="PANTHER" id="PTHR12106">
    <property type="entry name" value="SORTILIN RELATED"/>
    <property type="match status" value="1"/>
</dbReference>
<dbReference type="PROSITE" id="PS50853">
    <property type="entry name" value="FN3"/>
    <property type="match status" value="4"/>
</dbReference>
<dbReference type="Pfam" id="PF00057">
    <property type="entry name" value="Ldl_recept_a"/>
    <property type="match status" value="9"/>
</dbReference>
<feature type="disulfide bond" evidence="28">
    <location>
        <begin position="1439"/>
        <end position="1454"/>
    </location>
</feature>
<evidence type="ECO:0000256" key="10">
    <source>
        <dbReference type="ARBA" id="ARBA00022448"/>
    </source>
</evidence>
<dbReference type="FunFam" id="4.10.400.10:FF:000034">
    <property type="entry name" value="Low-density lipoprotein receptor-related protein 2"/>
    <property type="match status" value="2"/>
</dbReference>
<feature type="domain" description="Fibronectin type-III" evidence="32">
    <location>
        <begin position="1614"/>
        <end position="1703"/>
    </location>
</feature>
<evidence type="ECO:0000256" key="5">
    <source>
        <dbReference type="ARBA" id="ARBA00004393"/>
    </source>
</evidence>
<feature type="disulfide bond" evidence="28">
    <location>
        <begin position="1466"/>
        <end position="1478"/>
    </location>
</feature>
<dbReference type="InterPro" id="IPR031777">
    <property type="entry name" value="Sortilin_C"/>
</dbReference>
<dbReference type="SUPFAM" id="SSF63825">
    <property type="entry name" value="YWTD domain"/>
    <property type="match status" value="1"/>
</dbReference>
<dbReference type="PRINTS" id="PR00261">
    <property type="entry name" value="LDLRECEPTOR"/>
</dbReference>
<organism evidence="33 34">
    <name type="scientific">Frankliniella fusca</name>
    <dbReference type="NCBI Taxonomy" id="407009"/>
    <lineage>
        <taxon>Eukaryota</taxon>
        <taxon>Metazoa</taxon>
        <taxon>Ecdysozoa</taxon>
        <taxon>Arthropoda</taxon>
        <taxon>Hexapoda</taxon>
        <taxon>Insecta</taxon>
        <taxon>Pterygota</taxon>
        <taxon>Neoptera</taxon>
        <taxon>Paraneoptera</taxon>
        <taxon>Thysanoptera</taxon>
        <taxon>Terebrantia</taxon>
        <taxon>Thripoidea</taxon>
        <taxon>Thripidae</taxon>
        <taxon>Frankliniella</taxon>
    </lineage>
</organism>
<accession>A0AAE1L7L5</accession>
<feature type="domain" description="Fibronectin type-III" evidence="32">
    <location>
        <begin position="1708"/>
        <end position="1801"/>
    </location>
</feature>
<dbReference type="PROSITE" id="PS01209">
    <property type="entry name" value="LDLRA_1"/>
    <property type="match status" value="4"/>
</dbReference>
<feature type="disulfide bond" evidence="28">
    <location>
        <begin position="1146"/>
        <end position="1158"/>
    </location>
</feature>
<dbReference type="InterPro" id="IPR011042">
    <property type="entry name" value="6-blade_b-propeller_TolB-like"/>
</dbReference>
<name>A0AAE1L7L5_9NEOP</name>
<keyword evidence="15 31" id="KW-0732">Signal</keyword>
<keyword evidence="13" id="KW-0254">Endocytosis</keyword>
<feature type="disulfide bond" evidence="28">
    <location>
        <begin position="1246"/>
        <end position="1261"/>
    </location>
</feature>
<evidence type="ECO:0000313" key="33">
    <source>
        <dbReference type="EMBL" id="KAK3907987.1"/>
    </source>
</evidence>
<comment type="similarity">
    <text evidence="8">Belongs to the VPS10-related sortilin family. SORL1 subfamily.</text>
</comment>
<evidence type="ECO:0000259" key="32">
    <source>
        <dbReference type="PROSITE" id="PS50853"/>
    </source>
</evidence>
<evidence type="ECO:0000256" key="2">
    <source>
        <dbReference type="ARBA" id="ARBA00004158"/>
    </source>
</evidence>
<feature type="disulfide bond" evidence="28">
    <location>
        <begin position="1332"/>
        <end position="1350"/>
    </location>
</feature>
<dbReference type="Pfam" id="PF25814">
    <property type="entry name" value="fn3_SORL1"/>
    <property type="match status" value="1"/>
</dbReference>
<feature type="disulfide bond" evidence="28">
    <location>
        <begin position="1397"/>
        <end position="1412"/>
    </location>
</feature>
<feature type="disulfide bond" evidence="28">
    <location>
        <begin position="1114"/>
        <end position="1132"/>
    </location>
</feature>
<dbReference type="InterPro" id="IPR015943">
    <property type="entry name" value="WD40/YVTN_repeat-like_dom_sf"/>
</dbReference>
<evidence type="ECO:0000256" key="6">
    <source>
        <dbReference type="ARBA" id="ARBA00004480"/>
    </source>
</evidence>
<feature type="disulfide bond" evidence="28">
    <location>
        <begin position="1344"/>
        <end position="1359"/>
    </location>
</feature>
<dbReference type="SMART" id="SM00135">
    <property type="entry name" value="LY"/>
    <property type="match status" value="5"/>
</dbReference>
<comment type="caution">
    <text evidence="33">The sequence shown here is derived from an EMBL/GenBank/DDBJ whole genome shotgun (WGS) entry which is preliminary data.</text>
</comment>
<feature type="disulfide bond" evidence="28">
    <location>
        <begin position="1288"/>
        <end position="1303"/>
    </location>
</feature>
<keyword evidence="23 33" id="KW-0675">Receptor</keyword>
<dbReference type="GO" id="GO:0032585">
    <property type="term" value="C:multivesicular body membrane"/>
    <property type="evidence" value="ECO:0007669"/>
    <property type="project" value="UniProtKB-SubCell"/>
</dbReference>
<keyword evidence="17" id="KW-0967">Endosome</keyword>
<evidence type="ECO:0000256" key="1">
    <source>
        <dbReference type="ARBA" id="ARBA00004115"/>
    </source>
</evidence>
<evidence type="ECO:0000256" key="16">
    <source>
        <dbReference type="ARBA" id="ARBA00022737"/>
    </source>
</evidence>
<feature type="signal peptide" evidence="31">
    <location>
        <begin position="1"/>
        <end position="16"/>
    </location>
</feature>
<dbReference type="Gene3D" id="2.120.10.30">
    <property type="entry name" value="TolB, C-terminal domain"/>
    <property type="match status" value="1"/>
</dbReference>
<comment type="caution">
    <text evidence="28">Lacks conserved residue(s) required for the propagation of feature annotation.</text>
</comment>
<keyword evidence="14 30" id="KW-0812">Transmembrane</keyword>
<dbReference type="Gene3D" id="2.10.70.80">
    <property type="match status" value="1"/>
</dbReference>
<evidence type="ECO:0000256" key="30">
    <source>
        <dbReference type="SAM" id="Phobius"/>
    </source>
</evidence>
<evidence type="ECO:0000256" key="12">
    <source>
        <dbReference type="ARBA" id="ARBA00022536"/>
    </source>
</evidence>
<feature type="repeat" description="LDL-receptor class B" evidence="29">
    <location>
        <begin position="959"/>
        <end position="1003"/>
    </location>
</feature>
<dbReference type="InterPro" id="IPR006581">
    <property type="entry name" value="VPS10"/>
</dbReference>
<dbReference type="FunFam" id="2.120.10.30:FF:000241">
    <property type="entry name" value="Low-density lipoprotein receptor-related protein 6"/>
    <property type="match status" value="1"/>
</dbReference>
<evidence type="ECO:0000256" key="9">
    <source>
        <dbReference type="ARBA" id="ARBA00013467"/>
    </source>
</evidence>
<dbReference type="GO" id="GO:0031901">
    <property type="term" value="C:early endosome membrane"/>
    <property type="evidence" value="ECO:0007669"/>
    <property type="project" value="UniProtKB-SubCell"/>
</dbReference>
<feature type="disulfide bond" evidence="28">
    <location>
        <begin position="1485"/>
        <end position="1500"/>
    </location>
</feature>
<feature type="disulfide bond" evidence="28">
    <location>
        <begin position="1184"/>
        <end position="1196"/>
    </location>
</feature>
<dbReference type="InterPro" id="IPR031778">
    <property type="entry name" value="Sortilin_N"/>
</dbReference>
<evidence type="ECO:0000256" key="31">
    <source>
        <dbReference type="SAM" id="SignalP"/>
    </source>
</evidence>
<dbReference type="GO" id="GO:0030658">
    <property type="term" value="C:transport vesicle membrane"/>
    <property type="evidence" value="ECO:0007669"/>
    <property type="project" value="UniProtKB-SubCell"/>
</dbReference>
<keyword evidence="25" id="KW-0968">Cytoplasmic vesicle</keyword>
<evidence type="ECO:0000256" key="28">
    <source>
        <dbReference type="PROSITE-ProRule" id="PRU00124"/>
    </source>
</evidence>
<evidence type="ECO:0000256" key="23">
    <source>
        <dbReference type="ARBA" id="ARBA00023170"/>
    </source>
</evidence>
<comment type="subcellular location">
    <subcellularLocation>
        <location evidence="4">Cell membrane</location>
        <topology evidence="4">Single-pass type I membrane protein</topology>
    </subcellularLocation>
    <subcellularLocation>
        <location evidence="3">Cytoplasmic vesicle</location>
        <location evidence="3">Secretory vesicle membrane</location>
        <topology evidence="3">Single-pass type I membrane protein</topology>
    </subcellularLocation>
    <subcellularLocation>
        <location evidence="2">Early endosome membrane</location>
        <topology evidence="2">Single-pass type I membrane protein</topology>
    </subcellularLocation>
    <subcellularLocation>
        <location evidence="1">Endoplasmic reticulum membrane</location>
        <topology evidence="1">Single-pass type I membrane protein</topology>
    </subcellularLocation>
    <subcellularLocation>
        <location evidence="7">Endosome</location>
        <location evidence="7">Multivesicular body membrane</location>
        <topology evidence="7">Single-pass type I membrane protein</topology>
    </subcellularLocation>
    <subcellularLocation>
        <location evidence="5">Golgi apparatus</location>
        <location evidence="5">trans-Golgi network membrane</location>
        <topology evidence="5">Single-pass type I membrane protein</topology>
    </subcellularLocation>
    <subcellularLocation>
        <location evidence="6">Recycling endosome membrane</location>
        <topology evidence="6">Single-pass type I membrane protein</topology>
    </subcellularLocation>
</comment>
<evidence type="ECO:0000256" key="3">
    <source>
        <dbReference type="ARBA" id="ARBA00004212"/>
    </source>
</evidence>
<evidence type="ECO:0000256" key="24">
    <source>
        <dbReference type="ARBA" id="ARBA00023180"/>
    </source>
</evidence>
<evidence type="ECO:0000256" key="15">
    <source>
        <dbReference type="ARBA" id="ARBA00022729"/>
    </source>
</evidence>
<evidence type="ECO:0000256" key="19">
    <source>
        <dbReference type="ARBA" id="ARBA00022989"/>
    </source>
</evidence>
<dbReference type="Pfam" id="PF00041">
    <property type="entry name" value="fn3"/>
    <property type="match status" value="2"/>
</dbReference>
<evidence type="ECO:0000256" key="11">
    <source>
        <dbReference type="ARBA" id="ARBA00022475"/>
    </source>
</evidence>
<dbReference type="PROSITE" id="PS51120">
    <property type="entry name" value="LDLRB"/>
    <property type="match status" value="2"/>
</dbReference>
<reference evidence="33" key="1">
    <citation type="submission" date="2021-07" db="EMBL/GenBank/DDBJ databases">
        <authorList>
            <person name="Catto M.A."/>
            <person name="Jacobson A."/>
            <person name="Kennedy G."/>
            <person name="Labadie P."/>
            <person name="Hunt B.G."/>
            <person name="Srinivasan R."/>
        </authorList>
    </citation>
    <scope>NUCLEOTIDE SEQUENCE</scope>
    <source>
        <strain evidence="33">PL_HMW_Pooled</strain>
        <tissue evidence="33">Head</tissue>
    </source>
</reference>
<dbReference type="PANTHER" id="PTHR12106:SF27">
    <property type="entry name" value="SORTILIN-RELATED RECEPTOR"/>
    <property type="match status" value="1"/>
</dbReference>
<feature type="disulfide bond" evidence="28">
    <location>
        <begin position="1107"/>
        <end position="1119"/>
    </location>
</feature>
<dbReference type="Pfam" id="PF15901">
    <property type="entry name" value="Sortilin_C"/>
    <property type="match status" value="1"/>
</dbReference>
<dbReference type="InterPro" id="IPR050310">
    <property type="entry name" value="VPS10-sortilin"/>
</dbReference>
<feature type="chain" id="PRO_5041983637" description="Sortilin-related receptor" evidence="31">
    <location>
        <begin position="17"/>
        <end position="2191"/>
    </location>
</feature>
<keyword evidence="34" id="KW-1185">Reference proteome</keyword>
<dbReference type="GO" id="GO:0005794">
    <property type="term" value="C:Golgi apparatus"/>
    <property type="evidence" value="ECO:0007669"/>
    <property type="project" value="UniProtKB-SubCell"/>
</dbReference>
<dbReference type="EMBL" id="JAHWGI010000027">
    <property type="protein sequence ID" value="KAK3907987.1"/>
    <property type="molecule type" value="Genomic_DNA"/>
</dbReference>
<proteinExistence type="inferred from homology"/>
<keyword evidence="21 30" id="KW-0472">Membrane</keyword>
<dbReference type="Pfam" id="PF00058">
    <property type="entry name" value="Ldl_recept_b"/>
    <property type="match status" value="2"/>
</dbReference>
<keyword evidence="12" id="KW-0245">EGF-like domain</keyword>
<keyword evidence="24" id="KW-0325">Glycoprotein</keyword>
<feature type="disulfide bond" evidence="28">
    <location>
        <begin position="1385"/>
        <end position="1403"/>
    </location>
</feature>
<dbReference type="CDD" id="cd00112">
    <property type="entry name" value="LDLa"/>
    <property type="match status" value="9"/>
</dbReference>
<evidence type="ECO:0000256" key="13">
    <source>
        <dbReference type="ARBA" id="ARBA00022583"/>
    </source>
</evidence>
<keyword evidence="18" id="KW-0256">Endoplasmic reticulum</keyword>
<dbReference type="Gene3D" id="2.60.40.10">
    <property type="entry name" value="Immunoglobulins"/>
    <property type="match status" value="3"/>
</dbReference>
<dbReference type="Gene3D" id="4.10.400.10">
    <property type="entry name" value="Low-density Lipoprotein Receptor"/>
    <property type="match status" value="9"/>
</dbReference>
<evidence type="ECO:0000256" key="20">
    <source>
        <dbReference type="ARBA" id="ARBA00023034"/>
    </source>
</evidence>
<feature type="disulfide bond" evidence="28">
    <location>
        <begin position="1191"/>
        <end position="1209"/>
    </location>
</feature>
<dbReference type="FunFam" id="3.30.60.270:FF:000002">
    <property type="entry name" value="Sortilin-related receptor isoform A"/>
    <property type="match status" value="1"/>
</dbReference>
<dbReference type="InterPro" id="IPR057841">
    <property type="entry name" value="FN3_SORL1"/>
</dbReference>
<evidence type="ECO:0000256" key="29">
    <source>
        <dbReference type="PROSITE-ProRule" id="PRU00461"/>
    </source>
</evidence>